<feature type="region of interest" description="Disordered" evidence="2">
    <location>
        <begin position="46"/>
        <end position="88"/>
    </location>
</feature>
<dbReference type="OrthoDB" id="5986864at2759"/>
<evidence type="ECO:0000256" key="2">
    <source>
        <dbReference type="SAM" id="MobiDB-lite"/>
    </source>
</evidence>
<dbReference type="Pfam" id="PF10169">
    <property type="entry name" value="LLPH"/>
    <property type="match status" value="1"/>
</dbReference>
<feature type="compositionally biased region" description="Basic residues" evidence="2">
    <location>
        <begin position="1"/>
        <end position="15"/>
    </location>
</feature>
<dbReference type="InterPro" id="IPR018784">
    <property type="entry name" value="LLPH-like"/>
</dbReference>
<reference evidence="4" key="1">
    <citation type="journal article" date="2017" name="bioRxiv">
        <title>Comparative analysis of the genomes of Stylophora pistillata and Acropora digitifera provides evidence for extensive differences between species of corals.</title>
        <authorList>
            <person name="Voolstra C.R."/>
            <person name="Li Y."/>
            <person name="Liew Y.J."/>
            <person name="Baumgarten S."/>
            <person name="Zoccola D."/>
            <person name="Flot J.-F."/>
            <person name="Tambutte S."/>
            <person name="Allemand D."/>
            <person name="Aranda M."/>
        </authorList>
    </citation>
    <scope>NUCLEOTIDE SEQUENCE [LARGE SCALE GENOMIC DNA]</scope>
</reference>
<feature type="region of interest" description="Disordered" evidence="2">
    <location>
        <begin position="1"/>
        <end position="22"/>
    </location>
</feature>
<dbReference type="AlphaFoldDB" id="A0A2B4SI14"/>
<keyword evidence="4" id="KW-1185">Reference proteome</keyword>
<protein>
    <submittedName>
        <fullName evidence="3">Uncharacterized protein</fullName>
    </submittedName>
</protein>
<comment type="caution">
    <text evidence="3">The sequence shown here is derived from an EMBL/GenBank/DDBJ whole genome shotgun (WGS) entry which is preliminary data.</text>
</comment>
<name>A0A2B4SI14_STYPI</name>
<evidence type="ECO:0000313" key="4">
    <source>
        <dbReference type="Proteomes" id="UP000225706"/>
    </source>
</evidence>
<comment type="similarity">
    <text evidence="1">Belongs to the learning-associated protein family.</text>
</comment>
<gene>
    <name evidence="3" type="ORF">AWC38_SpisGene6772</name>
</gene>
<evidence type="ECO:0000313" key="3">
    <source>
        <dbReference type="EMBL" id="PFX28510.1"/>
    </source>
</evidence>
<sequence>MAKSIRSKRKRKLRAQRREQLKPRVKAQLEKTLGLSDREMLVDIQKDEESKSEVETLVKEDSTNDAATEETSEDVVMTTEDGPQKKLGKKVLKRINKKTNLKRLGNKKRKNKKLLKW</sequence>
<dbReference type="Proteomes" id="UP000225706">
    <property type="component" value="Unassembled WGS sequence"/>
</dbReference>
<feature type="compositionally biased region" description="Basic and acidic residues" evidence="2">
    <location>
        <begin position="46"/>
        <end position="62"/>
    </location>
</feature>
<organism evidence="3 4">
    <name type="scientific">Stylophora pistillata</name>
    <name type="common">Smooth cauliflower coral</name>
    <dbReference type="NCBI Taxonomy" id="50429"/>
    <lineage>
        <taxon>Eukaryota</taxon>
        <taxon>Metazoa</taxon>
        <taxon>Cnidaria</taxon>
        <taxon>Anthozoa</taxon>
        <taxon>Hexacorallia</taxon>
        <taxon>Scleractinia</taxon>
        <taxon>Astrocoeniina</taxon>
        <taxon>Pocilloporidae</taxon>
        <taxon>Stylophora</taxon>
    </lineage>
</organism>
<dbReference type="EMBL" id="LSMT01000082">
    <property type="protein sequence ID" value="PFX28510.1"/>
    <property type="molecule type" value="Genomic_DNA"/>
</dbReference>
<proteinExistence type="inferred from homology"/>
<accession>A0A2B4SI14</accession>
<evidence type="ECO:0000256" key="1">
    <source>
        <dbReference type="ARBA" id="ARBA00034118"/>
    </source>
</evidence>